<dbReference type="InterPro" id="IPR007019">
    <property type="entry name" value="SURF6"/>
</dbReference>
<feature type="compositionally biased region" description="Basic residues" evidence="4">
    <location>
        <begin position="142"/>
        <end position="152"/>
    </location>
</feature>
<dbReference type="GO" id="GO:0003723">
    <property type="term" value="F:RNA binding"/>
    <property type="evidence" value="ECO:0007669"/>
    <property type="project" value="TreeGrafter"/>
</dbReference>
<sequence length="518" mass="60332">MKLSWSLDGLEDRLKEHSEFIDSLLCLIPPKHYFKNDPNASDDEEKFQPNKKKRIPKQVINEQKKQAKKQKSQSDSDDDAESDEENDKNKIITESRKKDSPKIQPVPDRLARIIHSKRLADTTNTDSSKKDKRKKLQEFKKQQKKLKQKQSKINKEDGSQIKSEEKNINVHEDTNKEGVSKKVGDIKTGEDFKKTGEDIKKAGRDIKKSGSVKRKIGDDDIEEDSLQQKNGLQFAKFDFADGKKKKKKIDDVHLKVKLQDKIEKVKELKKKDPEKAADLQEKEAWDKAFLKAQGEKVKDDPKLLAKTIKKKVVKKKKSEKAWKDRIESVENSMAERQKTRTENIKARVDAKNKKNDEIIQDCMRELERGENTRNPFARIAEVLPQYKARQICHRYRNKIDSRICQDPLNESEKQFVIRWIETNQTSSGSGTIHWKSLVLELKIQCGILRSRNKLKNFWYSRKKHLLQTKIRTVSKRSAVISPSLSLSPILQPVLPDFMEPKFQPDFQLKEPKMEPLFN</sequence>
<evidence type="ECO:0000259" key="6">
    <source>
        <dbReference type="Pfam" id="PF15459"/>
    </source>
</evidence>
<evidence type="ECO:0000256" key="1">
    <source>
        <dbReference type="ARBA" id="ARBA00004123"/>
    </source>
</evidence>
<comment type="similarity">
    <text evidence="2">Belongs to the SURF6 family.</text>
</comment>
<dbReference type="Proteomes" id="UP001153678">
    <property type="component" value="Unassembled WGS sequence"/>
</dbReference>
<dbReference type="PANTHER" id="PTHR14369:SF0">
    <property type="entry name" value="SURFEIT LOCUS PROTEIN 6"/>
    <property type="match status" value="1"/>
</dbReference>
<evidence type="ECO:0000259" key="5">
    <source>
        <dbReference type="Pfam" id="PF04935"/>
    </source>
</evidence>
<proteinExistence type="inferred from homology"/>
<feature type="region of interest" description="Disordered" evidence="4">
    <location>
        <begin position="32"/>
        <end position="220"/>
    </location>
</feature>
<dbReference type="AlphaFoldDB" id="A0A9W4WHY9"/>
<evidence type="ECO:0000313" key="7">
    <source>
        <dbReference type="EMBL" id="CAI2163167.1"/>
    </source>
</evidence>
<dbReference type="GO" id="GO:0003677">
    <property type="term" value="F:DNA binding"/>
    <property type="evidence" value="ECO:0007669"/>
    <property type="project" value="TreeGrafter"/>
</dbReference>
<dbReference type="GO" id="GO:0042274">
    <property type="term" value="P:ribosomal small subunit biogenesis"/>
    <property type="evidence" value="ECO:0007669"/>
    <property type="project" value="TreeGrafter"/>
</dbReference>
<organism evidence="7 8">
    <name type="scientific">Funneliformis geosporum</name>
    <dbReference type="NCBI Taxonomy" id="1117311"/>
    <lineage>
        <taxon>Eukaryota</taxon>
        <taxon>Fungi</taxon>
        <taxon>Fungi incertae sedis</taxon>
        <taxon>Mucoromycota</taxon>
        <taxon>Glomeromycotina</taxon>
        <taxon>Glomeromycetes</taxon>
        <taxon>Glomerales</taxon>
        <taxon>Glomeraceae</taxon>
        <taxon>Funneliformis</taxon>
    </lineage>
</organism>
<dbReference type="Pfam" id="PF04935">
    <property type="entry name" value="SURF6"/>
    <property type="match status" value="1"/>
</dbReference>
<evidence type="ECO:0000256" key="2">
    <source>
        <dbReference type="ARBA" id="ARBA00005904"/>
    </source>
</evidence>
<dbReference type="PANTHER" id="PTHR14369">
    <property type="entry name" value="SURFEIT LOCUS PROTEIN 6"/>
    <property type="match status" value="1"/>
</dbReference>
<reference evidence="7" key="1">
    <citation type="submission" date="2022-08" db="EMBL/GenBank/DDBJ databases">
        <authorList>
            <person name="Kallberg Y."/>
            <person name="Tangrot J."/>
            <person name="Rosling A."/>
        </authorList>
    </citation>
    <scope>NUCLEOTIDE SEQUENCE</scope>
    <source>
        <strain evidence="7">Wild A</strain>
    </source>
</reference>
<dbReference type="GO" id="GO:0042273">
    <property type="term" value="P:ribosomal large subunit biogenesis"/>
    <property type="evidence" value="ECO:0007669"/>
    <property type="project" value="TreeGrafter"/>
</dbReference>
<accession>A0A9W4WHY9</accession>
<feature type="compositionally biased region" description="Acidic residues" evidence="4">
    <location>
        <begin position="75"/>
        <end position="86"/>
    </location>
</feature>
<name>A0A9W4WHY9_9GLOM</name>
<evidence type="ECO:0000256" key="4">
    <source>
        <dbReference type="SAM" id="MobiDB-lite"/>
    </source>
</evidence>
<feature type="compositionally biased region" description="Basic and acidic residues" evidence="4">
    <location>
        <begin position="87"/>
        <end position="101"/>
    </location>
</feature>
<comment type="subcellular location">
    <subcellularLocation>
        <location evidence="1">Nucleus</location>
    </subcellularLocation>
</comment>
<feature type="compositionally biased region" description="Basic and acidic residues" evidence="4">
    <location>
        <begin position="153"/>
        <end position="208"/>
    </location>
</feature>
<evidence type="ECO:0000256" key="3">
    <source>
        <dbReference type="ARBA" id="ARBA00023242"/>
    </source>
</evidence>
<dbReference type="InterPro" id="IPR029190">
    <property type="entry name" value="Rrp14/SURF6_C"/>
</dbReference>
<feature type="domain" description="Ribosomal RNA-processing protein 14/surfeit locus protein 6 C-terminal" evidence="5">
    <location>
        <begin position="202"/>
        <end position="355"/>
    </location>
</feature>
<comment type="caution">
    <text evidence="7">The sequence shown here is derived from an EMBL/GenBank/DDBJ whole genome shotgun (WGS) entry which is preliminary data.</text>
</comment>
<keyword evidence="8" id="KW-1185">Reference proteome</keyword>
<evidence type="ECO:0000313" key="8">
    <source>
        <dbReference type="Proteomes" id="UP001153678"/>
    </source>
</evidence>
<dbReference type="EMBL" id="CAMKVN010000075">
    <property type="protein sequence ID" value="CAI2163167.1"/>
    <property type="molecule type" value="Genomic_DNA"/>
</dbReference>
<protein>
    <submittedName>
        <fullName evidence="7">1665_t:CDS:1</fullName>
    </submittedName>
</protein>
<feature type="domain" description="Ribosomal RNA-processing protein 14 N-terminal" evidence="6">
    <location>
        <begin position="13"/>
        <end position="71"/>
    </location>
</feature>
<dbReference type="InterPro" id="IPR029188">
    <property type="entry name" value="Rrp14_N"/>
</dbReference>
<keyword evidence="3" id="KW-0539">Nucleus</keyword>
<dbReference type="GO" id="GO:0005730">
    <property type="term" value="C:nucleolus"/>
    <property type="evidence" value="ECO:0007669"/>
    <property type="project" value="TreeGrafter"/>
</dbReference>
<dbReference type="OrthoDB" id="444809at2759"/>
<gene>
    <name evidence="7" type="ORF">FWILDA_LOCUS933</name>
</gene>
<dbReference type="Pfam" id="PF15459">
    <property type="entry name" value="RRP14"/>
    <property type="match status" value="1"/>
</dbReference>